<keyword evidence="3" id="KW-1185">Reference proteome</keyword>
<evidence type="ECO:0000313" key="2">
    <source>
        <dbReference type="EMBL" id="KAK0040463.1"/>
    </source>
</evidence>
<feature type="region of interest" description="Disordered" evidence="1">
    <location>
        <begin position="71"/>
        <end position="90"/>
    </location>
</feature>
<accession>A0AAD8ARF0</accession>
<dbReference type="AlphaFoldDB" id="A0AAD8ARF0"/>
<dbReference type="EMBL" id="JASAOG010000324">
    <property type="protein sequence ID" value="KAK0040463.1"/>
    <property type="molecule type" value="Genomic_DNA"/>
</dbReference>
<evidence type="ECO:0000313" key="3">
    <source>
        <dbReference type="Proteomes" id="UP001233172"/>
    </source>
</evidence>
<reference evidence="2" key="2">
    <citation type="submission" date="2023-04" db="EMBL/GenBank/DDBJ databases">
        <authorList>
            <person name="Bu L."/>
            <person name="Lu L."/>
            <person name="Laidemitt M.R."/>
            <person name="Zhang S.M."/>
            <person name="Mutuku M."/>
            <person name="Mkoji G."/>
            <person name="Steinauer M."/>
            <person name="Loker E.S."/>
        </authorList>
    </citation>
    <scope>NUCLEOTIDE SEQUENCE</scope>
    <source>
        <strain evidence="2">KasaAsao</strain>
        <tissue evidence="2">Whole Snail</tissue>
    </source>
</reference>
<evidence type="ECO:0000256" key="1">
    <source>
        <dbReference type="SAM" id="MobiDB-lite"/>
    </source>
</evidence>
<reference evidence="2" key="1">
    <citation type="journal article" date="2023" name="PLoS Negl. Trop. Dis.">
        <title>A genome sequence for Biomphalaria pfeifferi, the major vector snail for the human-infecting parasite Schistosoma mansoni.</title>
        <authorList>
            <person name="Bu L."/>
            <person name="Lu L."/>
            <person name="Laidemitt M.R."/>
            <person name="Zhang S.M."/>
            <person name="Mutuku M."/>
            <person name="Mkoji G."/>
            <person name="Steinauer M."/>
            <person name="Loker E.S."/>
        </authorList>
    </citation>
    <scope>NUCLEOTIDE SEQUENCE</scope>
    <source>
        <strain evidence="2">KasaAsao</strain>
    </source>
</reference>
<dbReference type="Proteomes" id="UP001233172">
    <property type="component" value="Unassembled WGS sequence"/>
</dbReference>
<protein>
    <submittedName>
        <fullName evidence="2">Uncharacterized protein</fullName>
    </submittedName>
</protein>
<sequence length="105" mass="11626">MKLHVGKKSSRRSHVAPLLLILRGNLNIFNVPAPLGYTLVKQSPPYVLGHVRANHLTKHLAIALRNKVNQAHETSHPSRNVRHPISDGRHSICPRGATLCEQSVP</sequence>
<organism evidence="2 3">
    <name type="scientific">Biomphalaria pfeifferi</name>
    <name type="common">Bloodfluke planorb</name>
    <name type="synonym">Freshwater snail</name>
    <dbReference type="NCBI Taxonomy" id="112525"/>
    <lineage>
        <taxon>Eukaryota</taxon>
        <taxon>Metazoa</taxon>
        <taxon>Spiralia</taxon>
        <taxon>Lophotrochozoa</taxon>
        <taxon>Mollusca</taxon>
        <taxon>Gastropoda</taxon>
        <taxon>Heterobranchia</taxon>
        <taxon>Euthyneura</taxon>
        <taxon>Panpulmonata</taxon>
        <taxon>Hygrophila</taxon>
        <taxon>Lymnaeoidea</taxon>
        <taxon>Planorbidae</taxon>
        <taxon>Biomphalaria</taxon>
    </lineage>
</organism>
<proteinExistence type="predicted"/>
<gene>
    <name evidence="2" type="ORF">Bpfe_030096</name>
</gene>
<name>A0AAD8ARF0_BIOPF</name>
<comment type="caution">
    <text evidence="2">The sequence shown here is derived from an EMBL/GenBank/DDBJ whole genome shotgun (WGS) entry which is preliminary data.</text>
</comment>